<comment type="caution">
    <text evidence="1">The sequence shown here is derived from an EMBL/GenBank/DDBJ whole genome shotgun (WGS) entry which is preliminary data.</text>
</comment>
<sequence>MSNNNKSTSTLMDKSASARISSANVRNHIPLTSSVIPLIQSSPQAKSGGDTGKGGFSARAQSAADTNANTSGGGGGGGRNTGGIGSGGQQGKNGTIIMTFQVLPNYCARLLKFGNAFDQQIKGPSGAPDCSMSSWRTLHVLGKPAYIAPYVLTRKVAPRAEGGPGESDTVYAPQKAVKPIVGSFHHGRPSG</sequence>
<dbReference type="Proteomes" id="UP001320706">
    <property type="component" value="Unassembled WGS sequence"/>
</dbReference>
<name>A0ACC3SM95_9PEZI</name>
<evidence type="ECO:0000313" key="1">
    <source>
        <dbReference type="EMBL" id="KAK8219282.1"/>
    </source>
</evidence>
<reference evidence="1" key="1">
    <citation type="submission" date="2024-02" db="EMBL/GenBank/DDBJ databases">
        <title>Metagenome Assembled Genome of Zalaria obscura JY119.</title>
        <authorList>
            <person name="Vighnesh L."/>
            <person name="Jagadeeshwari U."/>
            <person name="Venkata Ramana C."/>
            <person name="Sasikala C."/>
        </authorList>
    </citation>
    <scope>NUCLEOTIDE SEQUENCE</scope>
    <source>
        <strain evidence="1">JY119</strain>
    </source>
</reference>
<organism evidence="1 2">
    <name type="scientific">Zalaria obscura</name>
    <dbReference type="NCBI Taxonomy" id="2024903"/>
    <lineage>
        <taxon>Eukaryota</taxon>
        <taxon>Fungi</taxon>
        <taxon>Dikarya</taxon>
        <taxon>Ascomycota</taxon>
        <taxon>Pezizomycotina</taxon>
        <taxon>Dothideomycetes</taxon>
        <taxon>Dothideomycetidae</taxon>
        <taxon>Dothideales</taxon>
        <taxon>Zalariaceae</taxon>
        <taxon>Zalaria</taxon>
    </lineage>
</organism>
<keyword evidence="2" id="KW-1185">Reference proteome</keyword>
<gene>
    <name evidence="1" type="ORF">M8818_001016</name>
</gene>
<dbReference type="EMBL" id="JAMKPW020000004">
    <property type="protein sequence ID" value="KAK8219282.1"/>
    <property type="molecule type" value="Genomic_DNA"/>
</dbReference>
<protein>
    <submittedName>
        <fullName evidence="1">Uncharacterized protein</fullName>
    </submittedName>
</protein>
<evidence type="ECO:0000313" key="2">
    <source>
        <dbReference type="Proteomes" id="UP001320706"/>
    </source>
</evidence>
<proteinExistence type="predicted"/>
<accession>A0ACC3SM95</accession>